<evidence type="ECO:0000256" key="12">
    <source>
        <dbReference type="ARBA" id="ARBA00022989"/>
    </source>
</evidence>
<comment type="pathway">
    <text evidence="3">Protein modification; protein glycosylation.</text>
</comment>
<evidence type="ECO:0000256" key="18">
    <source>
        <dbReference type="ARBA" id="ARBA00033739"/>
    </source>
</evidence>
<dbReference type="Pfam" id="PF03016">
    <property type="entry name" value="Exostosin_GT47"/>
    <property type="match status" value="1"/>
</dbReference>
<dbReference type="AlphaFoldDB" id="A0A834PZ54"/>
<keyword evidence="12 25" id="KW-1133">Transmembrane helix</keyword>
<evidence type="ECO:0000256" key="8">
    <source>
        <dbReference type="ARBA" id="ARBA00022692"/>
    </source>
</evidence>
<dbReference type="Pfam" id="PF00155">
    <property type="entry name" value="Aminotran_1_2"/>
    <property type="match status" value="1"/>
</dbReference>
<evidence type="ECO:0000256" key="23">
    <source>
        <dbReference type="ARBA" id="ARBA00076181"/>
    </source>
</evidence>
<comment type="subcellular location">
    <subcellularLocation>
        <location evidence="2">Endoplasmic reticulum membrane</location>
        <topology evidence="2">Single-pass type II membrane protein</topology>
    </subcellularLocation>
    <subcellularLocation>
        <location evidence="18">Golgi apparatus</location>
        <location evidence="18">cis-Golgi network membrane</location>
        <topology evidence="18">Single-pass type II membrane protein</topology>
    </subcellularLocation>
</comment>
<dbReference type="PRINTS" id="PR00753">
    <property type="entry name" value="ACCSYNTHASE"/>
</dbReference>
<evidence type="ECO:0000256" key="24">
    <source>
        <dbReference type="ARBA" id="ARBA00083239"/>
    </source>
</evidence>
<dbReference type="InterPro" id="IPR015421">
    <property type="entry name" value="PyrdxlP-dep_Trfase_major"/>
</dbReference>
<dbReference type="InterPro" id="IPR029044">
    <property type="entry name" value="Nucleotide-diphossugar_trans"/>
</dbReference>
<evidence type="ECO:0000259" key="28">
    <source>
        <dbReference type="Pfam" id="PF09258"/>
    </source>
</evidence>
<accession>A0A834PZ54</accession>
<dbReference type="InterPro" id="IPR040911">
    <property type="entry name" value="Exostosin_GT47"/>
</dbReference>
<evidence type="ECO:0000256" key="4">
    <source>
        <dbReference type="ARBA" id="ARBA00010271"/>
    </source>
</evidence>
<evidence type="ECO:0000313" key="29">
    <source>
        <dbReference type="EMBL" id="KAF7469427.1"/>
    </source>
</evidence>
<name>A0A834PZ54_MARMO</name>
<keyword evidence="13" id="KW-0333">Golgi apparatus</keyword>
<keyword evidence="11" id="KW-0735">Signal-anchor</keyword>
<keyword evidence="15" id="KW-1015">Disulfide bond</keyword>
<dbReference type="CDD" id="cd00609">
    <property type="entry name" value="AAT_like"/>
    <property type="match status" value="1"/>
</dbReference>
<feature type="domain" description="Aminotransferase class I/classII large" evidence="26">
    <location>
        <begin position="24"/>
        <end position="270"/>
    </location>
</feature>
<dbReference type="SUPFAM" id="SSF53448">
    <property type="entry name" value="Nucleotide-diphospho-sugar transferases"/>
    <property type="match status" value="1"/>
</dbReference>
<dbReference type="SUPFAM" id="SSF53383">
    <property type="entry name" value="PLP-dependent transferases"/>
    <property type="match status" value="1"/>
</dbReference>
<keyword evidence="10" id="KW-0256">Endoplasmic reticulum</keyword>
<dbReference type="Pfam" id="PF09258">
    <property type="entry name" value="Glyco_transf_64"/>
    <property type="match status" value="1"/>
</dbReference>
<dbReference type="Gene3D" id="3.90.1150.10">
    <property type="entry name" value="Aspartate Aminotransferase, domain 1"/>
    <property type="match status" value="1"/>
</dbReference>
<dbReference type="GO" id="GO:0015020">
    <property type="term" value="F:glucuronosyltransferase activity"/>
    <property type="evidence" value="ECO:0007669"/>
    <property type="project" value="UniProtKB-ARBA"/>
</dbReference>
<evidence type="ECO:0000256" key="5">
    <source>
        <dbReference type="ARBA" id="ARBA00012194"/>
    </source>
</evidence>
<comment type="similarity">
    <text evidence="4">Belongs to the glycosyltransferase 47 family.</text>
</comment>
<sequence length="1054" mass="120834">MPKGSGMFQPEDDMSCLFLSPEAFLIPTPYYEGITRHVYLYGNVRLAYVYLDSEGVKVKGLILINPQNPLGDIYSPGELQEFLGFAKRHSLHVILDEIYMLSVFQESLEFSSVLSLERLPDPQRTHVLWGMSKDFGMSGLRFGTLYTENQDVATAVASLCHYHGLSGLVQYQVAQLLQDHDWINRVYLPENLARLKAAHTYVSEELRALGVPFLNRGAGLFIWVDLRKYLRKATFEEETLLWRRFLDNKVLLSFGKAFECKEPGWFRVVFSDRPQRLRLGIQRVRQTWPWRRPPPPRLRTRVAVARAQRHEQVTEREAERKAAVAEECEEEAVCVIMCASVKYNIRGPALIPRMKTKHRIYYITLFSIVLLGLIATGMFQFWPHSIESSNDWSVEKRSVRDVPVVRLPAESPIPERGDLSCRMHTCFDVYRCGFNPKNKIKVYIYSLKKYVDDLGVPVSNTISREYNELLTAISDSDYYTDDISRACLFVPSIDVLNQNTLRIKETAQALAQLSRWDRGTNHLLFNMLPGGPPDYNTALDVPRDRALLAGGGFSTWTYRQGYDVSIPVYSPLSAEVELPEQGPGPRRYFLLSSQMAVHPEYREDLDALQAKHGGSVLVLDKCSNLSEGALSVRKRCHKHQVFDYPQVLQEATFCVVLRGARLGQAVLSDVLQAGCVPVIIADSYVLPFSEVLDWKRASVVVPEEKMSAVYSILQSIPQRQIEEMQRQARWFWEAYFQSIKAIALATLQIINDRIYPYAAISYEEWNDPPAVKWGSVSNPLFLPLIPPQSQGFTAIVLTYDRVESLFRVITEVSKVPSLSKLLVVWNNQNKNPPEDSLWPKIRVPLKVVRTAENKLSNRFFPYDEIETEAVLAIDDDIIMLTSDELQFGYEVWREFPDRLVGYPGRLHLWDHEMNKWKYESEWTNEVSMVLTGAAFYHKYFNYLYTYKMPGDIKNWVDAHMNCEDIAMNFLVANVTGKAVIKVTPRKKFKCPECTAIDGLSLDQTHMVERSECINKFASVFGTMPLKVVEHRADPVLYKDDFPEKLKSFPNIGSL</sequence>
<evidence type="ECO:0000259" key="26">
    <source>
        <dbReference type="Pfam" id="PF00155"/>
    </source>
</evidence>
<feature type="domain" description="Glycosyl transferase 64" evidence="28">
    <location>
        <begin position="792"/>
        <end position="1037"/>
    </location>
</feature>
<evidence type="ECO:0000256" key="14">
    <source>
        <dbReference type="ARBA" id="ARBA00023136"/>
    </source>
</evidence>
<comment type="function">
    <text evidence="20">Glycosyltransferase forming with EXT1 the heterodimeric heparan sulfate polymerase which catalyzes the elongation of the heparan sulfate glycan backbone. Glycan backbone extension consists in the alternating transfer of (1-&gt;4)-beta-D-GlcA and (1-&gt;4)-alpha-D-GlcNAc residues from their respective UDP-sugar donors. Both EXT1 and EXT2 are required for the full activity of the polymerase since EXT1 bears the N-acetylglucosaminyl-proteoglycan 4-beta-glucuronosyltransferase activity within the complex while EXT2 carries the glucuronosyl-N-acetylglucosaminyl-proteoglycan 4-alpha-N-acetylglucosaminyltransferase activity. Heparan sulfate proteoglycans are ubiquitous components of the extracellular matrix and play an important role in tissue homeostasis and signaling.</text>
</comment>
<keyword evidence="7" id="KW-0808">Transferase</keyword>
<keyword evidence="16" id="KW-0325">Glycoprotein</keyword>
<evidence type="ECO:0000256" key="17">
    <source>
        <dbReference type="ARBA" id="ARBA00023211"/>
    </source>
</evidence>
<evidence type="ECO:0000256" key="6">
    <source>
        <dbReference type="ARBA" id="ARBA00022676"/>
    </source>
</evidence>
<keyword evidence="6" id="KW-0328">Glycosyltransferase</keyword>
<organism evidence="29 30">
    <name type="scientific">Marmota monax</name>
    <name type="common">Woodchuck</name>
    <dbReference type="NCBI Taxonomy" id="9995"/>
    <lineage>
        <taxon>Eukaryota</taxon>
        <taxon>Metazoa</taxon>
        <taxon>Chordata</taxon>
        <taxon>Craniata</taxon>
        <taxon>Vertebrata</taxon>
        <taxon>Euteleostomi</taxon>
        <taxon>Mammalia</taxon>
        <taxon>Eutheria</taxon>
        <taxon>Euarchontoglires</taxon>
        <taxon>Glires</taxon>
        <taxon>Rodentia</taxon>
        <taxon>Sciuromorpha</taxon>
        <taxon>Sciuridae</taxon>
        <taxon>Xerinae</taxon>
        <taxon>Marmotini</taxon>
        <taxon>Marmota</taxon>
    </lineage>
</organism>
<dbReference type="InterPro" id="IPR004263">
    <property type="entry name" value="Exostosin"/>
</dbReference>
<evidence type="ECO:0000256" key="13">
    <source>
        <dbReference type="ARBA" id="ARBA00023034"/>
    </source>
</evidence>
<evidence type="ECO:0000256" key="22">
    <source>
        <dbReference type="ARBA" id="ARBA00069568"/>
    </source>
</evidence>
<dbReference type="InterPro" id="IPR004839">
    <property type="entry name" value="Aminotransferase_I/II_large"/>
</dbReference>
<protein>
    <recommendedName>
        <fullName evidence="22">Exostosin-2</fullName>
        <ecNumber evidence="5">2.4.1.224</ecNumber>
    </recommendedName>
    <alternativeName>
        <fullName evidence="23">Exostosin glycosyltransferase 2</fullName>
    </alternativeName>
    <alternativeName>
        <fullName evidence="24">Glucuronosyl-N-acetylglucosaminyl-proteoglycan 4-alpha-N-acetylglucosaminyltransferase</fullName>
    </alternativeName>
</protein>
<evidence type="ECO:0000256" key="21">
    <source>
        <dbReference type="ARBA" id="ARBA00064285"/>
    </source>
</evidence>
<evidence type="ECO:0000256" key="7">
    <source>
        <dbReference type="ARBA" id="ARBA00022679"/>
    </source>
</evidence>
<reference evidence="29" key="1">
    <citation type="submission" date="2020-08" db="EMBL/GenBank/DDBJ databases">
        <authorList>
            <person name="Shumante A."/>
            <person name="Zimin A.V."/>
            <person name="Puiu D."/>
            <person name="Salzberg S.L."/>
        </authorList>
    </citation>
    <scope>NUCLEOTIDE SEQUENCE</scope>
    <source>
        <strain evidence="29">WC2-LM</strain>
        <tissue evidence="29">Liver</tissue>
    </source>
</reference>
<feature type="transmembrane region" description="Helical" evidence="25">
    <location>
        <begin position="360"/>
        <end position="382"/>
    </location>
</feature>
<dbReference type="InterPro" id="IPR015424">
    <property type="entry name" value="PyrdxlP-dep_Trfase"/>
</dbReference>
<evidence type="ECO:0000259" key="27">
    <source>
        <dbReference type="Pfam" id="PF03016"/>
    </source>
</evidence>
<evidence type="ECO:0000256" key="16">
    <source>
        <dbReference type="ARBA" id="ARBA00023180"/>
    </source>
</evidence>
<feature type="domain" description="Exostosin GT47" evidence="27">
    <location>
        <begin position="437"/>
        <end position="716"/>
    </location>
</feature>
<dbReference type="Proteomes" id="UP000662637">
    <property type="component" value="Unassembled WGS sequence"/>
</dbReference>
<dbReference type="InterPro" id="IPR015422">
    <property type="entry name" value="PyrdxlP-dep_Trfase_small"/>
</dbReference>
<dbReference type="GO" id="GO:0005789">
    <property type="term" value="C:endoplasmic reticulum membrane"/>
    <property type="evidence" value="ECO:0007669"/>
    <property type="project" value="UniProtKB-SubCell"/>
</dbReference>
<comment type="catalytic activity">
    <reaction evidence="19">
        <text>3-O-{[(1-&gt;4)-beta-D-GlcA-(1-&gt;4)-alpha-D-GlcNAc](n)-(1-&gt;4)-beta-D-GlcA-(1-&gt;3)-beta-D-Gal-(1-&gt;3)-beta-D-Gal-(1-&gt;4)-beta-D-Xyl}-L-seryl-[protein] + UDP-N-acetyl-alpha-D-glucosamine = 3-O-{alpha-D-GlcNAc-[(1-&gt;4)-beta-D-GlcA-(1-&gt;4)-alpha-D-GlcNAc](n)-(1-&gt;4)-beta-D-GlcA-(1-&gt;3)-beta-D-Gal-(1-&gt;3)-beta-D-Gal-(1-&gt;4)-beta-D-Xyl}-L-seryl-[protein] + UDP + H(+)</text>
        <dbReference type="Rhea" id="RHEA:16213"/>
        <dbReference type="Rhea" id="RHEA-COMP:12621"/>
        <dbReference type="Rhea" id="RHEA-COMP:12623"/>
        <dbReference type="ChEBI" id="CHEBI:15378"/>
        <dbReference type="ChEBI" id="CHEBI:57705"/>
        <dbReference type="ChEBI" id="CHEBI:58223"/>
        <dbReference type="ChEBI" id="CHEBI:132415"/>
        <dbReference type="ChEBI" id="CHEBI:132416"/>
        <dbReference type="EC" id="2.4.1.224"/>
    </reaction>
    <physiologicalReaction direction="left-to-right" evidence="19">
        <dbReference type="Rhea" id="RHEA:16214"/>
    </physiologicalReaction>
</comment>
<evidence type="ECO:0000313" key="30">
    <source>
        <dbReference type="Proteomes" id="UP000662637"/>
    </source>
</evidence>
<comment type="subunit">
    <text evidence="21">Part of the heparan sulfate polymerase, a dimeric complex composed of EXT1 and EXT2. Could also form homooligomeric complexes. Interacts with NDST1. Interacts with GALNT5.</text>
</comment>
<evidence type="ECO:0000256" key="15">
    <source>
        <dbReference type="ARBA" id="ARBA00023157"/>
    </source>
</evidence>
<keyword evidence="14 25" id="KW-0472">Membrane</keyword>
<evidence type="ECO:0000256" key="10">
    <source>
        <dbReference type="ARBA" id="ARBA00022824"/>
    </source>
</evidence>
<dbReference type="Gene3D" id="3.90.550.10">
    <property type="entry name" value="Spore Coat Polysaccharide Biosynthesis Protein SpsA, Chain A"/>
    <property type="match status" value="1"/>
</dbReference>
<dbReference type="GO" id="GO:0030170">
    <property type="term" value="F:pyridoxal phosphate binding"/>
    <property type="evidence" value="ECO:0007669"/>
    <property type="project" value="InterPro"/>
</dbReference>
<comment type="caution">
    <text evidence="29">The sequence shown here is derived from an EMBL/GenBank/DDBJ whole genome shotgun (WGS) entry which is preliminary data.</text>
</comment>
<evidence type="ECO:0000256" key="1">
    <source>
        <dbReference type="ARBA" id="ARBA00001936"/>
    </source>
</evidence>
<dbReference type="GO" id="GO:0015012">
    <property type="term" value="P:heparan sulfate proteoglycan biosynthetic process"/>
    <property type="evidence" value="ECO:0007669"/>
    <property type="project" value="UniProtKB-ARBA"/>
</dbReference>
<comment type="cofactor">
    <cofactor evidence="1">
        <name>Mn(2+)</name>
        <dbReference type="ChEBI" id="CHEBI:29035"/>
    </cofactor>
</comment>
<evidence type="ECO:0000256" key="20">
    <source>
        <dbReference type="ARBA" id="ARBA00053270"/>
    </source>
</evidence>
<keyword evidence="9" id="KW-0479">Metal-binding</keyword>
<proteinExistence type="inferred from homology"/>
<dbReference type="GO" id="GO:0050508">
    <property type="term" value="F:glucuronosyl-N-acetylglucosaminyl-proteoglycan 4-alpha-N-acetylglucosaminyltransferase activity"/>
    <property type="evidence" value="ECO:0007669"/>
    <property type="project" value="UniProtKB-EC"/>
</dbReference>
<evidence type="ECO:0000256" key="25">
    <source>
        <dbReference type="SAM" id="Phobius"/>
    </source>
</evidence>
<evidence type="ECO:0000256" key="3">
    <source>
        <dbReference type="ARBA" id="ARBA00004922"/>
    </source>
</evidence>
<evidence type="ECO:0000256" key="2">
    <source>
        <dbReference type="ARBA" id="ARBA00004648"/>
    </source>
</evidence>
<dbReference type="GO" id="GO:0046872">
    <property type="term" value="F:metal ion binding"/>
    <property type="evidence" value="ECO:0007669"/>
    <property type="project" value="UniProtKB-KW"/>
</dbReference>
<dbReference type="FunFam" id="3.90.550.10:FF:000035">
    <property type="entry name" value="Putative Exostosin-2"/>
    <property type="match status" value="1"/>
</dbReference>
<gene>
    <name evidence="29" type="ORF">GHT09_019352</name>
</gene>
<evidence type="ECO:0000256" key="9">
    <source>
        <dbReference type="ARBA" id="ARBA00022723"/>
    </source>
</evidence>
<dbReference type="EMBL" id="WJEC01007650">
    <property type="protein sequence ID" value="KAF7469427.1"/>
    <property type="molecule type" value="Genomic_DNA"/>
</dbReference>
<evidence type="ECO:0000256" key="19">
    <source>
        <dbReference type="ARBA" id="ARBA00050426"/>
    </source>
</evidence>
<dbReference type="GO" id="GO:0005794">
    <property type="term" value="C:Golgi apparatus"/>
    <property type="evidence" value="ECO:0007669"/>
    <property type="project" value="UniProtKB-SubCell"/>
</dbReference>
<keyword evidence="8 25" id="KW-0812">Transmembrane</keyword>
<dbReference type="InterPro" id="IPR015338">
    <property type="entry name" value="GT64_dom"/>
</dbReference>
<dbReference type="PANTHER" id="PTHR48261">
    <property type="entry name" value="ACETYLGLUCOSAMINYLTRANSFERASE"/>
    <property type="match status" value="1"/>
</dbReference>
<dbReference type="EC" id="2.4.1.224" evidence="5"/>
<keyword evidence="17" id="KW-0464">Manganese</keyword>
<dbReference type="Gene3D" id="3.40.640.10">
    <property type="entry name" value="Type I PLP-dependent aspartate aminotransferase-like (Major domain)"/>
    <property type="match status" value="1"/>
</dbReference>
<dbReference type="PANTHER" id="PTHR48261:SF5">
    <property type="entry name" value="EXOSTOSIN GLYCOSYLTRANSFERASE 2"/>
    <property type="match status" value="1"/>
</dbReference>
<evidence type="ECO:0000256" key="11">
    <source>
        <dbReference type="ARBA" id="ARBA00022968"/>
    </source>
</evidence>